<dbReference type="OrthoDB" id="128043at2"/>
<dbReference type="AlphaFoldDB" id="A0A1G4R5G1"/>
<sequence length="285" mass="30472">MKKAAIATLLGAALLLGACGQQGKEASAPKEAAKEAPKEEAGHGNHGGGASEAPKSAEVVASFKLTPEKPQARNDTPLTIQIMDKNNKPVENFDITHEKKLHLIVVSKDLSFFNHIHPDYKGGGRFDITTQFPGGGDYKLIADFVPTGQGAATKTAWISVQGNAPAAAAIEPESKLVKTVDGKEVTLAIDHLMAGMDANLTFTIRDAASKQPVTNLQPYLGAVGHVVILSDDAEQYLHVHPMEEKASGPDAKFMTKFPKSGIYKLWGQFQHEGKVFTVPFVVKVP</sequence>
<organism evidence="2 3">
    <name type="scientific">Paenibacillus tianmuensis</name>
    <dbReference type="NCBI Taxonomy" id="624147"/>
    <lineage>
        <taxon>Bacteria</taxon>
        <taxon>Bacillati</taxon>
        <taxon>Bacillota</taxon>
        <taxon>Bacilli</taxon>
        <taxon>Bacillales</taxon>
        <taxon>Paenibacillaceae</taxon>
        <taxon>Paenibacillus</taxon>
    </lineage>
</organism>
<reference evidence="3" key="1">
    <citation type="submission" date="2016-10" db="EMBL/GenBank/DDBJ databases">
        <authorList>
            <person name="Varghese N."/>
            <person name="Submissions S."/>
        </authorList>
    </citation>
    <scope>NUCLEOTIDE SEQUENCE [LARGE SCALE GENOMIC DNA]</scope>
    <source>
        <strain evidence="3">CGMCC 1.8946</strain>
    </source>
</reference>
<dbReference type="Proteomes" id="UP000198601">
    <property type="component" value="Unassembled WGS sequence"/>
</dbReference>
<keyword evidence="3" id="KW-1185">Reference proteome</keyword>
<proteinExistence type="predicted"/>
<name>A0A1G4R5G1_9BACL</name>
<dbReference type="STRING" id="624147.SAMN04487970_1011141"/>
<evidence type="ECO:0000256" key="1">
    <source>
        <dbReference type="SAM" id="MobiDB-lite"/>
    </source>
</evidence>
<dbReference type="EMBL" id="FMTT01000011">
    <property type="protein sequence ID" value="SCW51529.1"/>
    <property type="molecule type" value="Genomic_DNA"/>
</dbReference>
<feature type="region of interest" description="Disordered" evidence="1">
    <location>
        <begin position="26"/>
        <end position="56"/>
    </location>
</feature>
<gene>
    <name evidence="2" type="ORF">SAMN04487970_1011141</name>
</gene>
<dbReference type="PROSITE" id="PS51257">
    <property type="entry name" value="PROKAR_LIPOPROTEIN"/>
    <property type="match status" value="1"/>
</dbReference>
<feature type="compositionally biased region" description="Basic and acidic residues" evidence="1">
    <location>
        <begin position="27"/>
        <end position="43"/>
    </location>
</feature>
<accession>A0A1G4R5G1</accession>
<dbReference type="RefSeq" id="WP_090670532.1">
    <property type="nucleotide sequence ID" value="NZ_FMTT01000011.1"/>
</dbReference>
<protein>
    <recommendedName>
        <fullName evidence="4">YtkA-like</fullName>
    </recommendedName>
</protein>
<evidence type="ECO:0008006" key="4">
    <source>
        <dbReference type="Google" id="ProtNLM"/>
    </source>
</evidence>
<evidence type="ECO:0000313" key="3">
    <source>
        <dbReference type="Proteomes" id="UP000198601"/>
    </source>
</evidence>
<evidence type="ECO:0000313" key="2">
    <source>
        <dbReference type="EMBL" id="SCW51529.1"/>
    </source>
</evidence>